<accession>A0A4Y9YQ18</accession>
<dbReference type="EMBL" id="SEOQ01000396">
    <property type="protein sequence ID" value="TFY63863.1"/>
    <property type="molecule type" value="Genomic_DNA"/>
</dbReference>
<gene>
    <name evidence="3" type="ORF">EVG20_g6149</name>
</gene>
<reference evidence="3 4" key="1">
    <citation type="submission" date="2019-02" db="EMBL/GenBank/DDBJ databases">
        <title>Genome sequencing of the rare red list fungi Dentipellis fragilis.</title>
        <authorList>
            <person name="Buettner E."/>
            <person name="Kellner H."/>
        </authorList>
    </citation>
    <scope>NUCLEOTIDE SEQUENCE [LARGE SCALE GENOMIC DNA]</scope>
    <source>
        <strain evidence="3 4">DSM 105465</strain>
    </source>
</reference>
<dbReference type="Proteomes" id="UP000298327">
    <property type="component" value="Unassembled WGS sequence"/>
</dbReference>
<evidence type="ECO:0000313" key="4">
    <source>
        <dbReference type="Proteomes" id="UP000298327"/>
    </source>
</evidence>
<keyword evidence="2" id="KW-0812">Transmembrane</keyword>
<sequence length="178" mass="18602">MPGRIEHCANFIYSCSLHRIVLFTSVVIYLSTRSFTAGAFVALLFGLQTAFTVAAPVDTTNSALPNTDSINPNIVASTNHGLFDTEVLAEELNIPWWLPLSRWSICASYDPSRPQPVIPGNNGQAINLSKLCKGYLKSSGPAATAPSGSTTPSGSTAPSGSTSLASPPFNPSLTDGSG</sequence>
<proteinExistence type="predicted"/>
<evidence type="ECO:0000313" key="3">
    <source>
        <dbReference type="EMBL" id="TFY63863.1"/>
    </source>
</evidence>
<keyword evidence="4" id="KW-1185">Reference proteome</keyword>
<feature type="region of interest" description="Disordered" evidence="1">
    <location>
        <begin position="137"/>
        <end position="178"/>
    </location>
</feature>
<dbReference type="AlphaFoldDB" id="A0A4Y9YQ18"/>
<keyword evidence="2" id="KW-0472">Membrane</keyword>
<evidence type="ECO:0000256" key="2">
    <source>
        <dbReference type="SAM" id="Phobius"/>
    </source>
</evidence>
<evidence type="ECO:0000256" key="1">
    <source>
        <dbReference type="SAM" id="MobiDB-lite"/>
    </source>
</evidence>
<feature type="transmembrane region" description="Helical" evidence="2">
    <location>
        <begin position="12"/>
        <end position="31"/>
    </location>
</feature>
<feature type="compositionally biased region" description="Low complexity" evidence="1">
    <location>
        <begin position="138"/>
        <end position="167"/>
    </location>
</feature>
<name>A0A4Y9YQ18_9AGAM</name>
<comment type="caution">
    <text evidence="3">The sequence shown here is derived from an EMBL/GenBank/DDBJ whole genome shotgun (WGS) entry which is preliminary data.</text>
</comment>
<keyword evidence="2" id="KW-1133">Transmembrane helix</keyword>
<protein>
    <submittedName>
        <fullName evidence="3">Uncharacterized protein</fullName>
    </submittedName>
</protein>
<organism evidence="3 4">
    <name type="scientific">Dentipellis fragilis</name>
    <dbReference type="NCBI Taxonomy" id="205917"/>
    <lineage>
        <taxon>Eukaryota</taxon>
        <taxon>Fungi</taxon>
        <taxon>Dikarya</taxon>
        <taxon>Basidiomycota</taxon>
        <taxon>Agaricomycotina</taxon>
        <taxon>Agaricomycetes</taxon>
        <taxon>Russulales</taxon>
        <taxon>Hericiaceae</taxon>
        <taxon>Dentipellis</taxon>
    </lineage>
</organism>